<dbReference type="OrthoDB" id="3555317at2759"/>
<protein>
    <recommendedName>
        <fullName evidence="5">BZIP domain-containing protein</fullName>
    </recommendedName>
</protein>
<dbReference type="CDD" id="cd14688">
    <property type="entry name" value="bZIP_YAP"/>
    <property type="match status" value="1"/>
</dbReference>
<accession>A0A9Q8LF90</accession>
<dbReference type="AlphaFoldDB" id="A0A9Q8LF90"/>
<dbReference type="PANTHER" id="PTHR40618">
    <property type="entry name" value="B-ZIP TRANSCRIPTION FACTOR (EUROFUNG)-RELATED"/>
    <property type="match status" value="1"/>
</dbReference>
<dbReference type="InterPro" id="IPR046347">
    <property type="entry name" value="bZIP_sf"/>
</dbReference>
<dbReference type="GeneID" id="71984286"/>
<dbReference type="Proteomes" id="UP000756132">
    <property type="component" value="Chromosome 4"/>
</dbReference>
<organism evidence="3 4">
    <name type="scientific">Passalora fulva</name>
    <name type="common">Tomato leaf mold</name>
    <name type="synonym">Cladosporium fulvum</name>
    <dbReference type="NCBI Taxonomy" id="5499"/>
    <lineage>
        <taxon>Eukaryota</taxon>
        <taxon>Fungi</taxon>
        <taxon>Dikarya</taxon>
        <taxon>Ascomycota</taxon>
        <taxon>Pezizomycotina</taxon>
        <taxon>Dothideomycetes</taxon>
        <taxon>Dothideomycetidae</taxon>
        <taxon>Mycosphaerellales</taxon>
        <taxon>Mycosphaerellaceae</taxon>
        <taxon>Fulvia</taxon>
    </lineage>
</organism>
<name>A0A9Q8LF90_PASFU</name>
<dbReference type="Gene3D" id="1.20.5.170">
    <property type="match status" value="1"/>
</dbReference>
<feature type="compositionally biased region" description="Polar residues" evidence="2">
    <location>
        <begin position="415"/>
        <end position="431"/>
    </location>
</feature>
<dbReference type="GO" id="GO:0003700">
    <property type="term" value="F:DNA-binding transcription factor activity"/>
    <property type="evidence" value="ECO:0007669"/>
    <property type="project" value="InterPro"/>
</dbReference>
<dbReference type="RefSeq" id="XP_047760766.1">
    <property type="nucleotide sequence ID" value="XM_047903556.1"/>
</dbReference>
<keyword evidence="4" id="KW-1185">Reference proteome</keyword>
<feature type="compositionally biased region" description="Basic and acidic residues" evidence="2">
    <location>
        <begin position="25"/>
        <end position="47"/>
    </location>
</feature>
<evidence type="ECO:0000256" key="2">
    <source>
        <dbReference type="SAM" id="MobiDB-lite"/>
    </source>
</evidence>
<sequence length="588" mass="64986">MDTVAPRKARKRKSRESNSDDNSGDDGKKRGRPRVEKADESAADRRRTQIRMAQRAYRQRKESTLDELRKRVSGLTNTIELMNKSFVDFRDRLTGAGLPDNNVLDLREVSEQYEALMKCVRNPAEECDPKVARLLHRASSGSDQGQDAIRPAAEPRNVPSWMDQNVVQSHARQRGTTEVGMGYTMYMQPAEDSPSNMSPSMDYFGNLDPMSHAMVPTTRASSANSPGMLRANAGAATLPPELGAPRSYSFQESTFGRRLHRACLEQGYQLLLDPSRRPATYERVFRLSLLNKNREKLIEAMRDMLNAGPQDSLDSRAPLIHIGGAGTHFPRRDQYGNIHPKKESWNLGVVGPQTVSLLETAAQNNLTTDMTVNIAGFEGEWFDPYDVEGYLHEKGIFIDPTSSFAEAEVLDSPSVPSNISTGTTMSAQSPRTPDVFGSKNDALLGFDTEQMEYLSSNDASVNEWMDFTPLGLTDVGYSDANTGSWMNFLQPGETMKMHGMGSADIVTSQPGWQAPTPRSDGFAHHTSALPKPPATFGHTLPQQKKTVIIDVAKFVKVMTASGQCIGRTPGFKRRDVDRALALSSFDAL</sequence>
<reference evidence="3" key="1">
    <citation type="submission" date="2021-12" db="EMBL/GenBank/DDBJ databases">
        <authorList>
            <person name="Zaccaron A."/>
            <person name="Stergiopoulos I."/>
        </authorList>
    </citation>
    <scope>NUCLEOTIDE SEQUENCE</scope>
    <source>
        <strain evidence="3">Race5_Kim</strain>
    </source>
</reference>
<gene>
    <name evidence="3" type="ORF">CLAFUR5_04408</name>
</gene>
<evidence type="ECO:0000313" key="4">
    <source>
        <dbReference type="Proteomes" id="UP000756132"/>
    </source>
</evidence>
<feature type="region of interest" description="Disordered" evidence="2">
    <location>
        <begin position="1"/>
        <end position="48"/>
    </location>
</feature>
<feature type="coiled-coil region" evidence="1">
    <location>
        <begin position="58"/>
        <end position="85"/>
    </location>
</feature>
<reference evidence="3" key="2">
    <citation type="journal article" date="2022" name="Microb. Genom.">
        <title>A chromosome-scale genome assembly of the tomato pathogen Cladosporium fulvum reveals a compartmentalized genome architecture and the presence of a dispensable chromosome.</title>
        <authorList>
            <person name="Zaccaron A.Z."/>
            <person name="Chen L.H."/>
            <person name="Samaras A."/>
            <person name="Stergiopoulos I."/>
        </authorList>
    </citation>
    <scope>NUCLEOTIDE SEQUENCE</scope>
    <source>
        <strain evidence="3">Race5_Kim</strain>
    </source>
</reference>
<evidence type="ECO:0000256" key="1">
    <source>
        <dbReference type="SAM" id="Coils"/>
    </source>
</evidence>
<evidence type="ECO:0000313" key="3">
    <source>
        <dbReference type="EMBL" id="UJO16400.1"/>
    </source>
</evidence>
<keyword evidence="1" id="KW-0175">Coiled coil</keyword>
<dbReference type="EMBL" id="CP090166">
    <property type="protein sequence ID" value="UJO16400.1"/>
    <property type="molecule type" value="Genomic_DNA"/>
</dbReference>
<evidence type="ECO:0008006" key="5">
    <source>
        <dbReference type="Google" id="ProtNLM"/>
    </source>
</evidence>
<dbReference type="PANTHER" id="PTHR40618:SF1">
    <property type="entry name" value="B-ZIP TRANSCRIPTION FACTOR (EUROFUNG)"/>
    <property type="match status" value="1"/>
</dbReference>
<dbReference type="SUPFAM" id="SSF57959">
    <property type="entry name" value="Leucine zipper domain"/>
    <property type="match status" value="1"/>
</dbReference>
<proteinExistence type="predicted"/>
<dbReference type="KEGG" id="ffu:CLAFUR5_04408"/>
<feature type="region of interest" description="Disordered" evidence="2">
    <location>
        <begin position="415"/>
        <end position="434"/>
    </location>
</feature>